<dbReference type="Gene3D" id="2.30.29.30">
    <property type="entry name" value="Pleckstrin-homology domain (PH domain)/Phosphotyrosine-binding domain (PTB)"/>
    <property type="match status" value="1"/>
</dbReference>
<comment type="similarity">
    <text evidence="1">Belongs to the EPS8 family.</text>
</comment>
<evidence type="ECO:0000256" key="1">
    <source>
        <dbReference type="ARBA" id="ARBA00006197"/>
    </source>
</evidence>
<evidence type="ECO:0000256" key="4">
    <source>
        <dbReference type="SAM" id="MobiDB-lite"/>
    </source>
</evidence>
<dbReference type="Pfam" id="PF22975">
    <property type="entry name" value="EPS8_2nd"/>
    <property type="match status" value="1"/>
</dbReference>
<feature type="region of interest" description="Disordered" evidence="4">
    <location>
        <begin position="516"/>
        <end position="551"/>
    </location>
</feature>
<dbReference type="InterPro" id="IPR013761">
    <property type="entry name" value="SAM/pointed_sf"/>
</dbReference>
<dbReference type="SMART" id="SM00462">
    <property type="entry name" value="PTB"/>
    <property type="match status" value="1"/>
</dbReference>
<dbReference type="GO" id="GO:0007266">
    <property type="term" value="P:Rho protein signal transduction"/>
    <property type="evidence" value="ECO:0007669"/>
    <property type="project" value="TreeGrafter"/>
</dbReference>
<dbReference type="InterPro" id="IPR013625">
    <property type="entry name" value="PTB"/>
</dbReference>
<name>A0AAN8IWL4_TRICO</name>
<comment type="caution">
    <text evidence="6">The sequence shown here is derived from an EMBL/GenBank/DDBJ whole genome shotgun (WGS) entry which is preliminary data.</text>
</comment>
<evidence type="ECO:0000259" key="5">
    <source>
        <dbReference type="PROSITE" id="PS50002"/>
    </source>
</evidence>
<dbReference type="Pfam" id="PF08416">
    <property type="entry name" value="PTB"/>
    <property type="match status" value="1"/>
</dbReference>
<dbReference type="PROSITE" id="PS50002">
    <property type="entry name" value="SH3"/>
    <property type="match status" value="1"/>
</dbReference>
<dbReference type="InterPro" id="IPR039801">
    <property type="entry name" value="EPS8-like"/>
</dbReference>
<keyword evidence="7" id="KW-1185">Reference proteome</keyword>
<protein>
    <submittedName>
        <fullName evidence="6">SH3 domain-containing protein</fullName>
    </submittedName>
</protein>
<dbReference type="InterPro" id="IPR041418">
    <property type="entry name" value="SAM_3"/>
</dbReference>
<dbReference type="InterPro" id="IPR006020">
    <property type="entry name" value="PTB/PI_dom"/>
</dbReference>
<dbReference type="SMART" id="SM00326">
    <property type="entry name" value="SH3"/>
    <property type="match status" value="1"/>
</dbReference>
<dbReference type="PANTHER" id="PTHR12287:SF23">
    <property type="entry name" value="AROUSER, ISOFORM A-RELATED"/>
    <property type="match status" value="1"/>
</dbReference>
<evidence type="ECO:0000256" key="3">
    <source>
        <dbReference type="PROSITE-ProRule" id="PRU00192"/>
    </source>
</evidence>
<dbReference type="InterPro" id="IPR055093">
    <property type="entry name" value="EPS8_2nd"/>
</dbReference>
<dbReference type="Pfam" id="PF18016">
    <property type="entry name" value="SAM_3"/>
    <property type="match status" value="1"/>
</dbReference>
<feature type="region of interest" description="Disordered" evidence="4">
    <location>
        <begin position="640"/>
        <end position="659"/>
    </location>
</feature>
<dbReference type="Gene3D" id="1.10.150.50">
    <property type="entry name" value="Transcription Factor, Ets-1"/>
    <property type="match status" value="1"/>
</dbReference>
<dbReference type="Gene3D" id="2.30.30.40">
    <property type="entry name" value="SH3 Domains"/>
    <property type="match status" value="1"/>
</dbReference>
<dbReference type="InterPro" id="IPR036028">
    <property type="entry name" value="SH3-like_dom_sf"/>
</dbReference>
<dbReference type="FunFam" id="2.30.29.30:FF:000289">
    <property type="entry name" value="Epidermal growth factor receptor kinase substrate 8"/>
    <property type="match status" value="1"/>
</dbReference>
<feature type="compositionally biased region" description="Low complexity" evidence="4">
    <location>
        <begin position="20"/>
        <end position="35"/>
    </location>
</feature>
<reference evidence="6 7" key="1">
    <citation type="submission" date="2019-10" db="EMBL/GenBank/DDBJ databases">
        <title>Assembly and Annotation for the nematode Trichostrongylus colubriformis.</title>
        <authorList>
            <person name="Martin J."/>
        </authorList>
    </citation>
    <scope>NUCLEOTIDE SEQUENCE [LARGE SCALE GENOMIC DNA]</scope>
    <source>
        <strain evidence="6">G859</strain>
        <tissue evidence="6">Whole worm</tissue>
    </source>
</reference>
<dbReference type="GO" id="GO:0005886">
    <property type="term" value="C:plasma membrane"/>
    <property type="evidence" value="ECO:0007669"/>
    <property type="project" value="TreeGrafter"/>
</dbReference>
<keyword evidence="2 3" id="KW-0728">SH3 domain</keyword>
<organism evidence="6 7">
    <name type="scientific">Trichostrongylus colubriformis</name>
    <name type="common">Black scour worm</name>
    <dbReference type="NCBI Taxonomy" id="6319"/>
    <lineage>
        <taxon>Eukaryota</taxon>
        <taxon>Metazoa</taxon>
        <taxon>Ecdysozoa</taxon>
        <taxon>Nematoda</taxon>
        <taxon>Chromadorea</taxon>
        <taxon>Rhabditida</taxon>
        <taxon>Rhabditina</taxon>
        <taxon>Rhabditomorpha</taxon>
        <taxon>Strongyloidea</taxon>
        <taxon>Trichostrongylidae</taxon>
        <taxon>Trichostrongylus</taxon>
    </lineage>
</organism>
<gene>
    <name evidence="6" type="ORF">GCK32_002428</name>
</gene>
<sequence>MRRGNDAYQKPPPSGGYYYSRVGAGPPSSAPSPSSSHRHPSQAHVPYHDLANAAPPRSMMGSRIDDLTPSYYVEHLATFAVGRQFGLTFPADGIRKLKQMEKNSAIWAQPLVLRFRQNGVTVEDENGDLVEQFPLDLIEQPTAHVSSDPRDTYNNILLFIVREDTRNKRSATPTEMHIFQCNRVAATEVADDLQWYIRGQFKKVRNGRRNSGPTQAHRLPSDFLQYPTDDASFHGGDNSELFERDVNTLNRCFDDIERFVARIQSAAFAQRELEQQAHRYRTAMRRDKRNGPPPPDPNGILQMRAQLPIEPEFVDIFRKFKLSFNLLAKLKNHIHEPNAPELLHFLFTPLTVILEACHWGLGRNIAPQIVSPLLSLEARELMQNCLTSKESDVWMSLGETWRTPPEDWVGPLPPPYKPVFVDGFAPYGLPEQPQQRMPPQSLGYPMPLHRGESAPPVQYRPSPRDRSVDTLDLDRLSLERERLDFERQKVLERERRLLDEEKMIKAERARLEAERKMMKHESESMNSSRSKSIYEPPPSSQASPMPARGNNRPVMLPDLGDQSPRQRAFVQDAIGRGSKLVVATFDRVAQNAKELTVSRGEYLEVLEDTKNWWECRNVHQRVGYVPHTILSMVPLDQPDTRDVYGSRENSSLPNGHAHGGSPKPVICLAFANLVRIAAPLRLSLAFQTPLHAQMPVFYIRFGDCNFANCIGRGRKKAGYSQKELPLDAGTQVNVHLPNTSAPAVVHHGPVTPEPGTPDMEFNNQYGRTEEVEEYVPPRSMQPKPHIALARRSKEDRALVAELRQTVGKTTGDVVRKKESRPQPSIQLHGGSTPEEVSLWLQEKGFSLRVLELLDGQDGANLFALNKASLMQACGKEEGSRLYSQLLVQKNLSNYRTHTSDELHAILNYRKKHVDVTDEATDEGESATVAL</sequence>
<dbReference type="GO" id="GO:0003779">
    <property type="term" value="F:actin binding"/>
    <property type="evidence" value="ECO:0007669"/>
    <property type="project" value="TreeGrafter"/>
</dbReference>
<feature type="region of interest" description="Disordered" evidence="4">
    <location>
        <begin position="1"/>
        <end position="43"/>
    </location>
</feature>
<dbReference type="InterPro" id="IPR001452">
    <property type="entry name" value="SH3_domain"/>
</dbReference>
<dbReference type="Proteomes" id="UP001331761">
    <property type="component" value="Unassembled WGS sequence"/>
</dbReference>
<dbReference type="SUPFAM" id="SSF50044">
    <property type="entry name" value="SH3-domain"/>
    <property type="match status" value="1"/>
</dbReference>
<dbReference type="CDD" id="cd01210">
    <property type="entry name" value="PTB_EPS8"/>
    <property type="match status" value="1"/>
</dbReference>
<dbReference type="SUPFAM" id="SSF50729">
    <property type="entry name" value="PH domain-like"/>
    <property type="match status" value="1"/>
</dbReference>
<feature type="region of interest" description="Disordered" evidence="4">
    <location>
        <begin position="809"/>
        <end position="831"/>
    </location>
</feature>
<evidence type="ECO:0000313" key="6">
    <source>
        <dbReference type="EMBL" id="KAK5967354.1"/>
    </source>
</evidence>
<dbReference type="PANTHER" id="PTHR12287">
    <property type="entry name" value="EPIDERMAL GROWTH FACTOR RECEPTOR KINASE SUBSTRATE EPS8-RELATED PROTEIN"/>
    <property type="match status" value="1"/>
</dbReference>
<accession>A0AAN8IWL4</accession>
<dbReference type="GO" id="GO:0035023">
    <property type="term" value="P:regulation of Rho protein signal transduction"/>
    <property type="evidence" value="ECO:0007669"/>
    <property type="project" value="TreeGrafter"/>
</dbReference>
<proteinExistence type="inferred from homology"/>
<dbReference type="InterPro" id="IPR011993">
    <property type="entry name" value="PH-like_dom_sf"/>
</dbReference>
<dbReference type="InterPro" id="IPR033928">
    <property type="entry name" value="EPS8_PTB"/>
</dbReference>
<dbReference type="AlphaFoldDB" id="A0AAN8IWL4"/>
<evidence type="ECO:0000256" key="2">
    <source>
        <dbReference type="ARBA" id="ARBA00022443"/>
    </source>
</evidence>
<evidence type="ECO:0000313" key="7">
    <source>
        <dbReference type="Proteomes" id="UP001331761"/>
    </source>
</evidence>
<dbReference type="Pfam" id="PF07653">
    <property type="entry name" value="SH3_2"/>
    <property type="match status" value="1"/>
</dbReference>
<dbReference type="EMBL" id="WIXE01022579">
    <property type="protein sequence ID" value="KAK5967354.1"/>
    <property type="molecule type" value="Genomic_DNA"/>
</dbReference>
<dbReference type="FunFam" id="1.10.150.50:FF:000084">
    <property type="entry name" value="EPS (Human endocytosis) related"/>
    <property type="match status" value="1"/>
</dbReference>
<feature type="domain" description="SH3" evidence="5">
    <location>
        <begin position="576"/>
        <end position="635"/>
    </location>
</feature>